<dbReference type="Proteomes" id="UP000829517">
    <property type="component" value="Unassembled WGS sequence"/>
</dbReference>
<comment type="caution">
    <text evidence="1">The sequence shown here is derived from an EMBL/GenBank/DDBJ whole genome shotgun (WGS) entry which is preliminary data.</text>
</comment>
<evidence type="ECO:0000313" key="1">
    <source>
        <dbReference type="EMBL" id="MCF8714089.1"/>
    </source>
</evidence>
<accession>A0ABS9J137</accession>
<reference evidence="1 2" key="1">
    <citation type="submission" date="2021-01" db="EMBL/GenBank/DDBJ databases">
        <title>Genome sequencing of Joostella atrarenae M1-2 (= KCTC 23194).</title>
        <authorList>
            <person name="Zakaria M.R."/>
            <person name="Lam M.Q."/>
            <person name="Chong C.S."/>
        </authorList>
    </citation>
    <scope>NUCLEOTIDE SEQUENCE [LARGE SCALE GENOMIC DNA]</scope>
    <source>
        <strain evidence="1 2">M1-2</strain>
    </source>
</reference>
<keyword evidence="2" id="KW-1185">Reference proteome</keyword>
<dbReference type="Pfam" id="PF14064">
    <property type="entry name" value="HmuY"/>
    <property type="match status" value="1"/>
</dbReference>
<dbReference type="CDD" id="cd12105">
    <property type="entry name" value="HmuY"/>
    <property type="match status" value="1"/>
</dbReference>
<gene>
    <name evidence="1" type="ORF">JM658_04540</name>
</gene>
<evidence type="ECO:0000313" key="2">
    <source>
        <dbReference type="Proteomes" id="UP000829517"/>
    </source>
</evidence>
<proteinExistence type="predicted"/>
<dbReference type="EMBL" id="JAETXX010000001">
    <property type="protein sequence ID" value="MCF8714089.1"/>
    <property type="molecule type" value="Genomic_DNA"/>
</dbReference>
<name>A0ABS9J137_9FLAO</name>
<protein>
    <submittedName>
        <fullName evidence="1">HmuY family protein</fullName>
    </submittedName>
</protein>
<organism evidence="1 2">
    <name type="scientific">Joostella atrarenae</name>
    <dbReference type="NCBI Taxonomy" id="679257"/>
    <lineage>
        <taxon>Bacteria</taxon>
        <taxon>Pseudomonadati</taxon>
        <taxon>Bacteroidota</taxon>
        <taxon>Flavobacteriia</taxon>
        <taxon>Flavobacteriales</taxon>
        <taxon>Flavobacteriaceae</taxon>
        <taxon>Joostella</taxon>
    </lineage>
</organism>
<sequence>MSVTFKLGSISNPESSVQGNTSLVANFTESAAVGGVIAAEVGGPNEPNQVYVDLSSQTQTAIKRDTWDLGFYSGDEFRVVLNGAIYMAAAALESSDIDAITEADVAELQPKVGVGTFNAESAAYIDNPTGKITETAISEISETSGDNKVYLLNLGSEIGTDTPENGSIDVTDDSRGWKKIKINRDGDNYVLQYADLNETTHKEVTISKTSGYNYTHFSFTNENSVSVEPMATKWDLNFTVFTNEIPGFGAYGYADYVATNLKSGAKAYQVSTEDFTYENFSVEDIDDASFIEDQRGIGSNWRNGGGPDSLPSLKSGVFFVLQDAEGNFYKIRFTAFLSESGERGYPAFEYALL</sequence>
<dbReference type="InterPro" id="IPR025921">
    <property type="entry name" value="HmuY"/>
</dbReference>